<evidence type="ECO:0000313" key="1">
    <source>
        <dbReference type="EMBL" id="CZR63146.1"/>
    </source>
</evidence>
<name>A0A1L7XDS5_9HELO</name>
<dbReference type="PANTHER" id="PTHR21174:SF0">
    <property type="entry name" value="HD PHOSPHOHYDROLASE FAMILY PROTEIN-RELATED"/>
    <property type="match status" value="1"/>
</dbReference>
<sequence>MDRSSSSVEDDLRSVFAHLITSLNGDERTIEKWTASLIARYSEPQRKYHTTSHINSMLRCLSTSSSHSNNPTALKLFILFHDIVYDPQRHDNELQSIVVFETFADELSIPQDMHKTVDRYIKATISHTIDPSDEPDEDLKLCLDFDLEVLSREEAEYRLYSSQIREEYRHFGEQEYAEGRVAVLEKFLGRERLFFTDEFYEKFEERARRNLQFEIKELRAKLI</sequence>
<dbReference type="SUPFAM" id="SSF109604">
    <property type="entry name" value="HD-domain/PDEase-like"/>
    <property type="match status" value="1"/>
</dbReference>
<dbReference type="EMBL" id="FJOG01000022">
    <property type="protein sequence ID" value="CZR63146.1"/>
    <property type="molecule type" value="Genomic_DNA"/>
</dbReference>
<dbReference type="OrthoDB" id="330671at2759"/>
<dbReference type="AlphaFoldDB" id="A0A1L7XDS5"/>
<keyword evidence="2" id="KW-1185">Reference proteome</keyword>
<organism evidence="1 2">
    <name type="scientific">Phialocephala subalpina</name>
    <dbReference type="NCBI Taxonomy" id="576137"/>
    <lineage>
        <taxon>Eukaryota</taxon>
        <taxon>Fungi</taxon>
        <taxon>Dikarya</taxon>
        <taxon>Ascomycota</taxon>
        <taxon>Pezizomycotina</taxon>
        <taxon>Leotiomycetes</taxon>
        <taxon>Helotiales</taxon>
        <taxon>Mollisiaceae</taxon>
        <taxon>Phialocephala</taxon>
        <taxon>Phialocephala fortinii species complex</taxon>
    </lineage>
</organism>
<proteinExistence type="predicted"/>
<dbReference type="Proteomes" id="UP000184330">
    <property type="component" value="Unassembled WGS sequence"/>
</dbReference>
<gene>
    <name evidence="1" type="ORF">PAC_13043</name>
</gene>
<protein>
    <recommendedName>
        <fullName evidence="3">HD domain-containing protein</fullName>
    </recommendedName>
</protein>
<dbReference type="InterPro" id="IPR009218">
    <property type="entry name" value="HD_phosphohydro"/>
</dbReference>
<evidence type="ECO:0000313" key="2">
    <source>
        <dbReference type="Proteomes" id="UP000184330"/>
    </source>
</evidence>
<dbReference type="PANTHER" id="PTHR21174">
    <property type="match status" value="1"/>
</dbReference>
<dbReference type="PIRSF" id="PIRSF035170">
    <property type="entry name" value="HD_phosphohydro"/>
    <property type="match status" value="1"/>
</dbReference>
<dbReference type="STRING" id="576137.A0A1L7XDS5"/>
<evidence type="ECO:0008006" key="3">
    <source>
        <dbReference type="Google" id="ProtNLM"/>
    </source>
</evidence>
<reference evidence="1 2" key="1">
    <citation type="submission" date="2016-03" db="EMBL/GenBank/DDBJ databases">
        <authorList>
            <person name="Ploux O."/>
        </authorList>
    </citation>
    <scope>NUCLEOTIDE SEQUENCE [LARGE SCALE GENOMIC DNA]</scope>
    <source>
        <strain evidence="1 2">UAMH 11012</strain>
    </source>
</reference>
<accession>A0A1L7XDS5</accession>